<organism evidence="1 2">
    <name type="scientific">Trichothecium roseum</name>
    <dbReference type="NCBI Taxonomy" id="47278"/>
    <lineage>
        <taxon>Eukaryota</taxon>
        <taxon>Fungi</taxon>
        <taxon>Dikarya</taxon>
        <taxon>Ascomycota</taxon>
        <taxon>Pezizomycotina</taxon>
        <taxon>Sordariomycetes</taxon>
        <taxon>Hypocreomycetidae</taxon>
        <taxon>Hypocreales</taxon>
        <taxon>Hypocreales incertae sedis</taxon>
        <taxon>Trichothecium</taxon>
    </lineage>
</organism>
<reference evidence="1" key="1">
    <citation type="submission" date="2022-10" db="EMBL/GenBank/DDBJ databases">
        <title>Complete Genome of Trichothecium roseum strain YXFP-22015, a Plant Pathogen Isolated from Citrus.</title>
        <authorList>
            <person name="Wang Y."/>
            <person name="Zhu L."/>
        </authorList>
    </citation>
    <scope>NUCLEOTIDE SEQUENCE</scope>
    <source>
        <strain evidence="1">YXFP-22015</strain>
    </source>
</reference>
<dbReference type="Proteomes" id="UP001163324">
    <property type="component" value="Chromosome 6"/>
</dbReference>
<accession>A0ACC0UXF2</accession>
<dbReference type="EMBL" id="CM047945">
    <property type="protein sequence ID" value="KAI9898210.1"/>
    <property type="molecule type" value="Genomic_DNA"/>
</dbReference>
<sequence length="515" mass="56832">MSDEKTAPEVVGAATTHGDNSSSTNGHPTDEPLVVDRPAGWIYKGFKIGNRELWYASPKVQLFMVSIVCFLCPGMFNALGGLGGGGQVDPSAQQKANATLYAVFAVVGFFAGTFANRLGLRLTLALGGVGYTLYSASFLSYSHNQNEGFVVFAGALTGVSAGLLWTAQGAIMMSYPPEHAKGRYISWFWIIFNMGGVIGSLIPLAQNIHKKAGPVTDGTYIAFIILMFCGLFLSLLLVDADKVIREDGTKVILMKSPTWQTEFQGLWETIKQPWVLYLFPMFFTSNIFYTYQNNGLNATHFNTRARTLNGLLYWLAQIIGAILVGYALDYPKIRRSVRAKIYLVFLFTTTMIIWGGGLAWELKQVSREVAATTEYKDNELIDWSDGRELYIGPMLLYFFYGLFDSLWQAGVYWYMGALSNSGRRATNLAGLYKGVQSAGVAIFWGLDAAKIDYKIIFGITWGLLTVSMIIAVPVLWKIPDTVSIEQDLKFSNETIEDVIVPVVPQEKRASNAGIA</sequence>
<comment type="caution">
    <text evidence="1">The sequence shown here is derived from an EMBL/GenBank/DDBJ whole genome shotgun (WGS) entry which is preliminary data.</text>
</comment>
<proteinExistence type="predicted"/>
<gene>
    <name evidence="1" type="ORF">N3K66_006570</name>
</gene>
<keyword evidence="2" id="KW-1185">Reference proteome</keyword>
<evidence type="ECO:0000313" key="2">
    <source>
        <dbReference type="Proteomes" id="UP001163324"/>
    </source>
</evidence>
<protein>
    <submittedName>
        <fullName evidence="1">Uncharacterized protein</fullName>
    </submittedName>
</protein>
<evidence type="ECO:0000313" key="1">
    <source>
        <dbReference type="EMBL" id="KAI9898210.1"/>
    </source>
</evidence>
<name>A0ACC0UXF2_9HYPO</name>